<protein>
    <submittedName>
        <fullName evidence="1">Uncharacterized protein</fullName>
    </submittedName>
</protein>
<organism evidence="1 2">
    <name type="scientific">Chryseobacterium oranimense</name>
    <dbReference type="NCBI Taxonomy" id="421058"/>
    <lineage>
        <taxon>Bacteria</taxon>
        <taxon>Pseudomonadati</taxon>
        <taxon>Bacteroidota</taxon>
        <taxon>Flavobacteriia</taxon>
        <taxon>Flavobacteriales</taxon>
        <taxon>Weeksellaceae</taxon>
        <taxon>Chryseobacterium group</taxon>
        <taxon>Chryseobacterium</taxon>
    </lineage>
</organism>
<dbReference type="EMBL" id="FQWT01000003">
    <property type="protein sequence ID" value="SHH29260.1"/>
    <property type="molecule type" value="Genomic_DNA"/>
</dbReference>
<dbReference type="AlphaFoldDB" id="A0A1M5RSU4"/>
<proteinExistence type="predicted"/>
<dbReference type="Proteomes" id="UP000184047">
    <property type="component" value="Unassembled WGS sequence"/>
</dbReference>
<evidence type="ECO:0000313" key="1">
    <source>
        <dbReference type="EMBL" id="SHH29260.1"/>
    </source>
</evidence>
<gene>
    <name evidence="1" type="ORF">SAMN05421866_2502</name>
</gene>
<accession>A0A1M5RSU4</accession>
<evidence type="ECO:0000313" key="2">
    <source>
        <dbReference type="Proteomes" id="UP000184047"/>
    </source>
</evidence>
<keyword evidence="2" id="KW-1185">Reference proteome</keyword>
<sequence>MNGCSYSDPFIFPILKNVSSKIAMAKDWNVACKSIIKQKMLKFRILLSL</sequence>
<name>A0A1M5RSU4_9FLAO</name>
<reference evidence="2" key="1">
    <citation type="submission" date="2016-11" db="EMBL/GenBank/DDBJ databases">
        <authorList>
            <person name="Varghese N."/>
            <person name="Submissions S."/>
        </authorList>
    </citation>
    <scope>NUCLEOTIDE SEQUENCE [LARGE SCALE GENOMIC DNA]</scope>
    <source>
        <strain evidence="2">DSM 19055</strain>
    </source>
</reference>